<gene>
    <name evidence="1" type="ORF">EV420DRAFT_1030188</name>
</gene>
<organism evidence="1 2">
    <name type="scientific">Armillaria tabescens</name>
    <name type="common">Ringless honey mushroom</name>
    <name type="synonym">Agaricus tabescens</name>
    <dbReference type="NCBI Taxonomy" id="1929756"/>
    <lineage>
        <taxon>Eukaryota</taxon>
        <taxon>Fungi</taxon>
        <taxon>Dikarya</taxon>
        <taxon>Basidiomycota</taxon>
        <taxon>Agaricomycotina</taxon>
        <taxon>Agaricomycetes</taxon>
        <taxon>Agaricomycetidae</taxon>
        <taxon>Agaricales</taxon>
        <taxon>Marasmiineae</taxon>
        <taxon>Physalacriaceae</taxon>
        <taxon>Desarmillaria</taxon>
    </lineage>
</organism>
<reference evidence="1" key="1">
    <citation type="submission" date="2023-06" db="EMBL/GenBank/DDBJ databases">
        <authorList>
            <consortium name="Lawrence Berkeley National Laboratory"/>
            <person name="Ahrendt S."/>
            <person name="Sahu N."/>
            <person name="Indic B."/>
            <person name="Wong-Bajracharya J."/>
            <person name="Merenyi Z."/>
            <person name="Ke H.-M."/>
            <person name="Monk M."/>
            <person name="Kocsube S."/>
            <person name="Drula E."/>
            <person name="Lipzen A."/>
            <person name="Balint B."/>
            <person name="Henrissat B."/>
            <person name="Andreopoulos B."/>
            <person name="Martin F.M."/>
            <person name="Harder C.B."/>
            <person name="Rigling D."/>
            <person name="Ford K.L."/>
            <person name="Foster G.D."/>
            <person name="Pangilinan J."/>
            <person name="Papanicolaou A."/>
            <person name="Barry K."/>
            <person name="LaButti K."/>
            <person name="Viragh M."/>
            <person name="Koriabine M."/>
            <person name="Yan M."/>
            <person name="Riley R."/>
            <person name="Champramary S."/>
            <person name="Plett K.L."/>
            <person name="Tsai I.J."/>
            <person name="Slot J."/>
            <person name="Sipos G."/>
            <person name="Plett J."/>
            <person name="Nagy L.G."/>
            <person name="Grigoriev I.V."/>
        </authorList>
    </citation>
    <scope>NUCLEOTIDE SEQUENCE</scope>
    <source>
        <strain evidence="1">CCBAS 213</strain>
    </source>
</reference>
<accession>A0AA39JJL1</accession>
<dbReference type="RefSeq" id="XP_060324716.1">
    <property type="nucleotide sequence ID" value="XM_060465397.1"/>
</dbReference>
<keyword evidence="2" id="KW-1185">Reference proteome</keyword>
<dbReference type="EMBL" id="JAUEPS010000059">
    <property type="protein sequence ID" value="KAK0443397.1"/>
    <property type="molecule type" value="Genomic_DNA"/>
</dbReference>
<evidence type="ECO:0000313" key="1">
    <source>
        <dbReference type="EMBL" id="KAK0443397.1"/>
    </source>
</evidence>
<evidence type="ECO:0000313" key="2">
    <source>
        <dbReference type="Proteomes" id="UP001175211"/>
    </source>
</evidence>
<proteinExistence type="predicted"/>
<name>A0AA39JJL1_ARMTA</name>
<protein>
    <submittedName>
        <fullName evidence="1">Uncharacterized protein</fullName>
    </submittedName>
</protein>
<dbReference type="GeneID" id="85348945"/>
<comment type="caution">
    <text evidence="1">The sequence shown here is derived from an EMBL/GenBank/DDBJ whole genome shotgun (WGS) entry which is preliminary data.</text>
</comment>
<dbReference type="Proteomes" id="UP001175211">
    <property type="component" value="Unassembled WGS sequence"/>
</dbReference>
<sequence length="149" mass="16766">MDDARLGAALERFEGEGGPCREEWEIAFPAYGPRLSEQMPVVMDTVVFSCCQSFLTNTRPSRCRKPNLTPSFVPPDSHRDRGNIRQGEVLGMSGCSREGIIWVWYGLFLSTLRALPVGRLLCFLGAQKFPRTEFLFFDFPAAESLPFVP</sequence>
<dbReference type="AlphaFoldDB" id="A0AA39JJL1"/>